<evidence type="ECO:0000256" key="1">
    <source>
        <dbReference type="SAM" id="MobiDB-lite"/>
    </source>
</evidence>
<feature type="compositionally biased region" description="Basic and acidic residues" evidence="1">
    <location>
        <begin position="509"/>
        <end position="537"/>
    </location>
</feature>
<reference evidence="3" key="1">
    <citation type="journal article" date="2019" name="Int. J. Syst. Evol. Microbiol.">
        <title>The Global Catalogue of Microorganisms (GCM) 10K type strain sequencing project: providing services to taxonomists for standard genome sequencing and annotation.</title>
        <authorList>
            <consortium name="The Broad Institute Genomics Platform"/>
            <consortium name="The Broad Institute Genome Sequencing Center for Infectious Disease"/>
            <person name="Wu L."/>
            <person name="Ma J."/>
        </authorList>
    </citation>
    <scope>NUCLEOTIDE SEQUENCE [LARGE SCALE GENOMIC DNA]</scope>
    <source>
        <strain evidence="3">JCM 17979</strain>
    </source>
</reference>
<sequence>MIGRGCDDHSRPAAAQQVERAEAAALTACPEFDHDRYRLDADEPQHGLDRVECAALVQESLMSEPTDDQTRTVEADPAWPTPDPTLPPEQLTDRELIARAAYCDEIAHTGSAGDQAAALRDLDAAWDEAERRAAGQPAISIPAQVAGYIGLVREDYDHALAVEAATWRQQLGTALPPGESALGLAADRVPSTAAARRAGGELTVGERADRAQSLAQAAGLDVAGYDPDTDVYPDPDTGRVVRLNGLPAAKDLGAVDGEASSAIVERDGFVLIDPTAPGGVRPLTADERATLAEQARTGTRVQPARWTADEDEAYLDSRPDETSPFNPAADYGDPDWREPASDAEAAARIAWLEENTPPTPGWSLPPSTEVDDALDAARERAIHSDWAHDHDPYAWPEYQRLEALAELAPLPERDALDDLPRSGRDEPDRGSVQDWHGEDRRVREHVADEGGSDDSRSGGSSTGAVTTKAAGADDPVTADDTAPPDDSERLRQRVEDLRATIAAWEASVEGERREQLIRWHDDDHRATDVQPDTRGDVDGEPGWAR</sequence>
<gene>
    <name evidence="2" type="ORF">GCM10023200_19540</name>
</gene>
<feature type="region of interest" description="Disordered" evidence="1">
    <location>
        <begin position="294"/>
        <end position="334"/>
    </location>
</feature>
<comment type="caution">
    <text evidence="2">The sequence shown here is derived from an EMBL/GenBank/DDBJ whole genome shotgun (WGS) entry which is preliminary data.</text>
</comment>
<feature type="compositionally biased region" description="Low complexity" evidence="1">
    <location>
        <begin position="457"/>
        <end position="481"/>
    </location>
</feature>
<protein>
    <submittedName>
        <fullName evidence="2">Uncharacterized protein</fullName>
    </submittedName>
</protein>
<proteinExistence type="predicted"/>
<dbReference type="EMBL" id="BAABHO010000012">
    <property type="protein sequence ID" value="GAA4785681.1"/>
    <property type="molecule type" value="Genomic_DNA"/>
</dbReference>
<feature type="region of interest" description="Disordered" evidence="1">
    <location>
        <begin position="508"/>
        <end position="545"/>
    </location>
</feature>
<feature type="region of interest" description="Disordered" evidence="1">
    <location>
        <begin position="411"/>
        <end position="494"/>
    </location>
</feature>
<keyword evidence="3" id="KW-1185">Reference proteome</keyword>
<organism evidence="2 3">
    <name type="scientific">Actinomycetospora chlora</name>
    <dbReference type="NCBI Taxonomy" id="663608"/>
    <lineage>
        <taxon>Bacteria</taxon>
        <taxon>Bacillati</taxon>
        <taxon>Actinomycetota</taxon>
        <taxon>Actinomycetes</taxon>
        <taxon>Pseudonocardiales</taxon>
        <taxon>Pseudonocardiaceae</taxon>
        <taxon>Actinomycetospora</taxon>
    </lineage>
</organism>
<evidence type="ECO:0000313" key="2">
    <source>
        <dbReference type="EMBL" id="GAA4785681.1"/>
    </source>
</evidence>
<feature type="region of interest" description="Disordered" evidence="1">
    <location>
        <begin position="63"/>
        <end position="89"/>
    </location>
</feature>
<feature type="compositionally biased region" description="Basic and acidic residues" evidence="1">
    <location>
        <begin position="411"/>
        <end position="456"/>
    </location>
</feature>
<dbReference type="Proteomes" id="UP001500928">
    <property type="component" value="Unassembled WGS sequence"/>
</dbReference>
<name>A0ABP9ATH3_9PSEU</name>
<accession>A0ABP9ATH3</accession>
<evidence type="ECO:0000313" key="3">
    <source>
        <dbReference type="Proteomes" id="UP001500928"/>
    </source>
</evidence>